<dbReference type="RefSeq" id="WP_015890890.1">
    <property type="nucleotide sequence ID" value="NC_012522.1"/>
</dbReference>
<dbReference type="PATRIC" id="fig|632772.20.peg.7546"/>
<dbReference type="EMBL" id="AP011115">
    <property type="protein sequence ID" value="BAH55477.1"/>
    <property type="molecule type" value="Genomic_DNA"/>
</dbReference>
<reference evidence="1 2" key="1">
    <citation type="submission" date="2009-03" db="EMBL/GenBank/DDBJ databases">
        <title>Comparison of the complete genome sequences of Rhodococcus erythropolis PR4 and Rhodococcus opacus B4.</title>
        <authorList>
            <person name="Takarada H."/>
            <person name="Sekine M."/>
            <person name="Hosoyama A."/>
            <person name="Yamada R."/>
            <person name="Fujisawa T."/>
            <person name="Omata S."/>
            <person name="Shimizu A."/>
            <person name="Tsukatani N."/>
            <person name="Tanikawa S."/>
            <person name="Fujita N."/>
            <person name="Harayama S."/>
        </authorList>
    </citation>
    <scope>NUCLEOTIDE SEQUENCE [LARGE SCALE GENOMIC DNA]</scope>
    <source>
        <strain evidence="1 2">B4</strain>
    </source>
</reference>
<evidence type="ECO:0000313" key="2">
    <source>
        <dbReference type="Proteomes" id="UP000002212"/>
    </source>
</evidence>
<sequence>MTSTGGRAVRLEDRYQLVDGAVLLSGLQALVRIPMEQCRLDRRNGPNTATFISGCEGSPLAGYDRELTRQRKLLDEHNIVFKPSVNEELGATAV</sequence>
<protein>
    <submittedName>
        <fullName evidence="1">Putative oxidoreductase</fullName>
    </submittedName>
</protein>
<organism evidence="1 2">
    <name type="scientific">Rhodococcus opacus (strain B4)</name>
    <dbReference type="NCBI Taxonomy" id="632772"/>
    <lineage>
        <taxon>Bacteria</taxon>
        <taxon>Bacillati</taxon>
        <taxon>Actinomycetota</taxon>
        <taxon>Actinomycetes</taxon>
        <taxon>Mycobacteriales</taxon>
        <taxon>Nocardiaceae</taxon>
        <taxon>Rhodococcus</taxon>
    </lineage>
</organism>
<name>C1B666_RHOOB</name>
<dbReference type="OrthoDB" id="8481862at2"/>
<proteinExistence type="predicted"/>
<dbReference type="STRING" id="632772.ROP_72300"/>
<dbReference type="HOGENOM" id="CLU_2384232_0_0_11"/>
<accession>C1B666</accession>
<gene>
    <name evidence="1" type="ordered locus">ROP_72300</name>
</gene>
<dbReference type="Proteomes" id="UP000002212">
    <property type="component" value="Chromosome"/>
</dbReference>
<dbReference type="AlphaFoldDB" id="C1B666"/>
<dbReference type="KEGG" id="rop:ROP_72300"/>
<evidence type="ECO:0000313" key="1">
    <source>
        <dbReference type="EMBL" id="BAH55477.1"/>
    </source>
</evidence>